<dbReference type="SMART" id="SM00271">
    <property type="entry name" value="DnaJ"/>
    <property type="match status" value="1"/>
</dbReference>
<dbReference type="Proteomes" id="UP000242180">
    <property type="component" value="Unassembled WGS sequence"/>
</dbReference>
<gene>
    <name evidence="2" type="ORF">BCR43DRAFT_145970</name>
</gene>
<dbReference type="SUPFAM" id="SSF46565">
    <property type="entry name" value="Chaperone J-domain"/>
    <property type="match status" value="1"/>
</dbReference>
<proteinExistence type="predicted"/>
<evidence type="ECO:0000259" key="1">
    <source>
        <dbReference type="PROSITE" id="PS50076"/>
    </source>
</evidence>
<name>A0A1X2HMK4_SYNRA</name>
<dbReference type="InterPro" id="IPR001623">
    <property type="entry name" value="DnaJ_domain"/>
</dbReference>
<organism evidence="2 3">
    <name type="scientific">Syncephalastrum racemosum</name>
    <name type="common">Filamentous fungus</name>
    <dbReference type="NCBI Taxonomy" id="13706"/>
    <lineage>
        <taxon>Eukaryota</taxon>
        <taxon>Fungi</taxon>
        <taxon>Fungi incertae sedis</taxon>
        <taxon>Mucoromycota</taxon>
        <taxon>Mucoromycotina</taxon>
        <taxon>Mucoromycetes</taxon>
        <taxon>Mucorales</taxon>
        <taxon>Syncephalastraceae</taxon>
        <taxon>Syncephalastrum</taxon>
    </lineage>
</organism>
<dbReference type="CDD" id="cd06257">
    <property type="entry name" value="DnaJ"/>
    <property type="match status" value="1"/>
</dbReference>
<dbReference type="InParanoid" id="A0A1X2HMK4"/>
<dbReference type="Pfam" id="PF00226">
    <property type="entry name" value="DnaJ"/>
    <property type="match status" value="1"/>
</dbReference>
<sequence length="180" mass="20639">MQRTRLVDIILCAPDYYAVLGVSKDATPDELRRAYVQRSRQCHPDKFVPVYAPATEAFQLLSEAYNALSDGEGLQKGPGDKFDEALQRTFHEIKQDGLEGLARVLRQSVGPNTCLADAFDRLNEMMHLTREFLHEAESDLKQLHALQQMLYVTPYYNVLGRMRLYKAILQTVFNLSKRIM</sequence>
<dbReference type="PANTHER" id="PTHR44825:SF1">
    <property type="entry name" value="DNAJ HOMOLOG SUBFAMILY C MEMBER 4"/>
    <property type="match status" value="1"/>
</dbReference>
<comment type="caution">
    <text evidence="2">The sequence shown here is derived from an EMBL/GenBank/DDBJ whole genome shotgun (WGS) entry which is preliminary data.</text>
</comment>
<reference evidence="2 3" key="1">
    <citation type="submission" date="2016-07" db="EMBL/GenBank/DDBJ databases">
        <title>Pervasive Adenine N6-methylation of Active Genes in Fungi.</title>
        <authorList>
            <consortium name="DOE Joint Genome Institute"/>
            <person name="Mondo S.J."/>
            <person name="Dannebaum R.O."/>
            <person name="Kuo R.C."/>
            <person name="Labutti K."/>
            <person name="Haridas S."/>
            <person name="Kuo A."/>
            <person name="Salamov A."/>
            <person name="Ahrendt S.R."/>
            <person name="Lipzen A."/>
            <person name="Sullivan W."/>
            <person name="Andreopoulos W.B."/>
            <person name="Clum A."/>
            <person name="Lindquist E."/>
            <person name="Daum C."/>
            <person name="Ramamoorthy G.K."/>
            <person name="Gryganskyi A."/>
            <person name="Culley D."/>
            <person name="Magnuson J.K."/>
            <person name="James T.Y."/>
            <person name="O'Malley M.A."/>
            <person name="Stajich J.E."/>
            <person name="Spatafora J.W."/>
            <person name="Visel A."/>
            <person name="Grigoriev I.V."/>
        </authorList>
    </citation>
    <scope>NUCLEOTIDE SEQUENCE [LARGE SCALE GENOMIC DNA]</scope>
    <source>
        <strain evidence="2 3">NRRL 2496</strain>
    </source>
</reference>
<dbReference type="OrthoDB" id="259708at2759"/>
<dbReference type="AlphaFoldDB" id="A0A1X2HMK4"/>
<dbReference type="InterPro" id="IPR052763">
    <property type="entry name" value="DnaJ_C4"/>
</dbReference>
<evidence type="ECO:0000313" key="3">
    <source>
        <dbReference type="Proteomes" id="UP000242180"/>
    </source>
</evidence>
<dbReference type="STRING" id="13706.A0A1X2HMK4"/>
<accession>A0A1X2HMK4</accession>
<dbReference type="PANTHER" id="PTHR44825">
    <property type="match status" value="1"/>
</dbReference>
<evidence type="ECO:0000313" key="2">
    <source>
        <dbReference type="EMBL" id="ORZ00559.1"/>
    </source>
</evidence>
<dbReference type="EMBL" id="MCGN01000002">
    <property type="protein sequence ID" value="ORZ00559.1"/>
    <property type="molecule type" value="Genomic_DNA"/>
</dbReference>
<feature type="domain" description="J" evidence="1">
    <location>
        <begin position="15"/>
        <end position="83"/>
    </location>
</feature>
<keyword evidence="3" id="KW-1185">Reference proteome</keyword>
<dbReference type="Gene3D" id="1.10.287.110">
    <property type="entry name" value="DnaJ domain"/>
    <property type="match status" value="1"/>
</dbReference>
<protein>
    <submittedName>
        <fullName evidence="2">DnaJ domain-containing protein</fullName>
    </submittedName>
</protein>
<dbReference type="PROSITE" id="PS50076">
    <property type="entry name" value="DNAJ_2"/>
    <property type="match status" value="1"/>
</dbReference>
<dbReference type="InterPro" id="IPR036869">
    <property type="entry name" value="J_dom_sf"/>
</dbReference>
<dbReference type="PRINTS" id="PR00625">
    <property type="entry name" value="JDOMAIN"/>
</dbReference>